<name>A0AAD6XMR9_9AGAR</name>
<comment type="caution">
    <text evidence="2">The sequence shown here is derived from an EMBL/GenBank/DDBJ whole genome shotgun (WGS) entry which is preliminary data.</text>
</comment>
<keyword evidence="3" id="KW-1185">Reference proteome</keyword>
<feature type="region of interest" description="Disordered" evidence="1">
    <location>
        <begin position="1"/>
        <end position="33"/>
    </location>
</feature>
<dbReference type="EMBL" id="JARJCN010000047">
    <property type="protein sequence ID" value="KAJ7082022.1"/>
    <property type="molecule type" value="Genomic_DNA"/>
</dbReference>
<dbReference type="Proteomes" id="UP001222325">
    <property type="component" value="Unassembled WGS sequence"/>
</dbReference>
<accession>A0AAD6XMR9</accession>
<reference evidence="2" key="1">
    <citation type="submission" date="2023-03" db="EMBL/GenBank/DDBJ databases">
        <title>Massive genome expansion in bonnet fungi (Mycena s.s.) driven by repeated elements and novel gene families across ecological guilds.</title>
        <authorList>
            <consortium name="Lawrence Berkeley National Laboratory"/>
            <person name="Harder C.B."/>
            <person name="Miyauchi S."/>
            <person name="Viragh M."/>
            <person name="Kuo A."/>
            <person name="Thoen E."/>
            <person name="Andreopoulos B."/>
            <person name="Lu D."/>
            <person name="Skrede I."/>
            <person name="Drula E."/>
            <person name="Henrissat B."/>
            <person name="Morin E."/>
            <person name="Kohler A."/>
            <person name="Barry K."/>
            <person name="LaButti K."/>
            <person name="Morin E."/>
            <person name="Salamov A."/>
            <person name="Lipzen A."/>
            <person name="Mereny Z."/>
            <person name="Hegedus B."/>
            <person name="Baldrian P."/>
            <person name="Stursova M."/>
            <person name="Weitz H."/>
            <person name="Taylor A."/>
            <person name="Grigoriev I.V."/>
            <person name="Nagy L.G."/>
            <person name="Martin F."/>
            <person name="Kauserud H."/>
        </authorList>
    </citation>
    <scope>NUCLEOTIDE SEQUENCE</scope>
    <source>
        <strain evidence="2">CBHHK173m</strain>
    </source>
</reference>
<evidence type="ECO:0000256" key="1">
    <source>
        <dbReference type="SAM" id="MobiDB-lite"/>
    </source>
</evidence>
<gene>
    <name evidence="2" type="ORF">B0H15DRAFT_443071</name>
</gene>
<proteinExistence type="predicted"/>
<protein>
    <submittedName>
        <fullName evidence="2">Uncharacterized protein</fullName>
    </submittedName>
</protein>
<dbReference type="AlphaFoldDB" id="A0AAD6XMR9"/>
<evidence type="ECO:0000313" key="2">
    <source>
        <dbReference type="EMBL" id="KAJ7082022.1"/>
    </source>
</evidence>
<feature type="region of interest" description="Disordered" evidence="1">
    <location>
        <begin position="175"/>
        <end position="194"/>
    </location>
</feature>
<organism evidence="2 3">
    <name type="scientific">Mycena belliarum</name>
    <dbReference type="NCBI Taxonomy" id="1033014"/>
    <lineage>
        <taxon>Eukaryota</taxon>
        <taxon>Fungi</taxon>
        <taxon>Dikarya</taxon>
        <taxon>Basidiomycota</taxon>
        <taxon>Agaricomycotina</taxon>
        <taxon>Agaricomycetes</taxon>
        <taxon>Agaricomycetidae</taxon>
        <taxon>Agaricales</taxon>
        <taxon>Marasmiineae</taxon>
        <taxon>Mycenaceae</taxon>
        <taxon>Mycena</taxon>
    </lineage>
</organism>
<sequence>MLACSRSANERAPRQSRARQHHPVLALRGGGSSRSSALTCATPLGMLVSRARTRCRHLRAALRTNASVLSRRITPAIRRLSCPSPAHAPLPLPVAPAHKSHAVLHPCLPFAMRSHHKSLLPSRTTPPPLLHTSRGLCHQTCALASARAACGEDRRRVRAAPFPCKSSLVPWRWKPPSPCGRDREPPACTDSFAK</sequence>
<evidence type="ECO:0000313" key="3">
    <source>
        <dbReference type="Proteomes" id="UP001222325"/>
    </source>
</evidence>